<sequence length="327" mass="36958">MGKKEKLPPPEPKNKLFFSFGPDETSFFSSPLYRRWSENSPEEFKKLLPDADPNKPEPETPPLEDHKFFSSMKRAMSSKKEDQQPVGPQPYHVSYGDNGSWFLIWDNGEHDENLRGAYPALLQWMHENQASLTDGSLNVSLGPGGAFFAWCRESCRWDNVPASFTAEIQRMLCQDGWKRRPRRVQFGVNGSYVIVCDDGTWYPHGLEENYEGLMELLTSSGKLKTLSLNAYGADTYFLVSETGNVHWKVPQTWDNLVEDVSNTYMTGHRVRTASVSMDKDLTYTKEPKHGKGKPEPGTMTKWLSGANAALQVGQLVVTADPAQCQHQ</sequence>
<feature type="compositionally biased region" description="Basic and acidic residues" evidence="1">
    <location>
        <begin position="1"/>
        <end position="14"/>
    </location>
</feature>
<accession>A0A8H3F6X5</accession>
<comment type="caution">
    <text evidence="2">The sequence shown here is derived from an EMBL/GenBank/DDBJ whole genome shotgun (WGS) entry which is preliminary data.</text>
</comment>
<dbReference type="Proteomes" id="UP000664534">
    <property type="component" value="Unassembled WGS sequence"/>
</dbReference>
<dbReference type="EMBL" id="CAJPDT010000020">
    <property type="protein sequence ID" value="CAF9918240.1"/>
    <property type="molecule type" value="Genomic_DNA"/>
</dbReference>
<protein>
    <submittedName>
        <fullName evidence="2">Uncharacterized protein</fullName>
    </submittedName>
</protein>
<proteinExistence type="predicted"/>
<reference evidence="2" key="1">
    <citation type="submission" date="2021-03" db="EMBL/GenBank/DDBJ databases">
        <authorList>
            <person name="Tagirdzhanova G."/>
        </authorList>
    </citation>
    <scope>NUCLEOTIDE SEQUENCE</scope>
</reference>
<dbReference type="OrthoDB" id="5271586at2759"/>
<keyword evidence="3" id="KW-1185">Reference proteome</keyword>
<evidence type="ECO:0000313" key="2">
    <source>
        <dbReference type="EMBL" id="CAF9918240.1"/>
    </source>
</evidence>
<evidence type="ECO:0000313" key="3">
    <source>
        <dbReference type="Proteomes" id="UP000664534"/>
    </source>
</evidence>
<evidence type="ECO:0000256" key="1">
    <source>
        <dbReference type="SAM" id="MobiDB-lite"/>
    </source>
</evidence>
<gene>
    <name evidence="2" type="ORF">IMSHALPRED_004248</name>
</gene>
<feature type="region of interest" description="Disordered" evidence="1">
    <location>
        <begin position="1"/>
        <end position="25"/>
    </location>
</feature>
<dbReference type="AlphaFoldDB" id="A0A8H3F6X5"/>
<organism evidence="2 3">
    <name type="scientific">Imshaugia aleurites</name>
    <dbReference type="NCBI Taxonomy" id="172621"/>
    <lineage>
        <taxon>Eukaryota</taxon>
        <taxon>Fungi</taxon>
        <taxon>Dikarya</taxon>
        <taxon>Ascomycota</taxon>
        <taxon>Pezizomycotina</taxon>
        <taxon>Lecanoromycetes</taxon>
        <taxon>OSLEUM clade</taxon>
        <taxon>Lecanoromycetidae</taxon>
        <taxon>Lecanorales</taxon>
        <taxon>Lecanorineae</taxon>
        <taxon>Parmeliaceae</taxon>
        <taxon>Imshaugia</taxon>
    </lineage>
</organism>
<name>A0A8H3F6X5_9LECA</name>
<feature type="region of interest" description="Disordered" evidence="1">
    <location>
        <begin position="44"/>
        <end position="65"/>
    </location>
</feature>